<keyword evidence="12" id="KW-1185">Reference proteome</keyword>
<dbReference type="PRINTS" id="PR00463">
    <property type="entry name" value="EP450I"/>
</dbReference>
<dbReference type="OrthoDB" id="418495at2759"/>
<dbReference type="PROSITE" id="PS00086">
    <property type="entry name" value="CYTOCHROME_P450"/>
    <property type="match status" value="1"/>
</dbReference>
<evidence type="ECO:0000256" key="8">
    <source>
        <dbReference type="PIRSR" id="PIRSR602401-1"/>
    </source>
</evidence>
<dbReference type="InterPro" id="IPR036396">
    <property type="entry name" value="Cyt_P450_sf"/>
</dbReference>
<dbReference type="InterPro" id="IPR002401">
    <property type="entry name" value="Cyt_P450_E_grp-I"/>
</dbReference>
<comment type="caution">
    <text evidence="11">The sequence shown here is derived from an EMBL/GenBank/DDBJ whole genome shotgun (WGS) entry which is preliminary data.</text>
</comment>
<dbReference type="GO" id="GO:0016705">
    <property type="term" value="F:oxidoreductase activity, acting on paired donors, with incorporation or reduction of molecular oxygen"/>
    <property type="evidence" value="ECO:0007669"/>
    <property type="project" value="InterPro"/>
</dbReference>
<evidence type="ECO:0000256" key="7">
    <source>
        <dbReference type="ARBA" id="ARBA00023033"/>
    </source>
</evidence>
<dbReference type="PRINTS" id="PR00385">
    <property type="entry name" value="P450"/>
</dbReference>
<organism evidence="11 12">
    <name type="scientific">Vanilla planifolia</name>
    <name type="common">Vanilla</name>
    <dbReference type="NCBI Taxonomy" id="51239"/>
    <lineage>
        <taxon>Eukaryota</taxon>
        <taxon>Viridiplantae</taxon>
        <taxon>Streptophyta</taxon>
        <taxon>Embryophyta</taxon>
        <taxon>Tracheophyta</taxon>
        <taxon>Spermatophyta</taxon>
        <taxon>Magnoliopsida</taxon>
        <taxon>Liliopsida</taxon>
        <taxon>Asparagales</taxon>
        <taxon>Orchidaceae</taxon>
        <taxon>Vanilloideae</taxon>
        <taxon>Vanilleae</taxon>
        <taxon>Vanilla</taxon>
    </lineage>
</organism>
<proteinExistence type="inferred from homology"/>
<keyword evidence="4 8" id="KW-0479">Metal-binding</keyword>
<evidence type="ECO:0008006" key="13">
    <source>
        <dbReference type="Google" id="ProtNLM"/>
    </source>
</evidence>
<comment type="cofactor">
    <cofactor evidence="1 8">
        <name>heme</name>
        <dbReference type="ChEBI" id="CHEBI:30413"/>
    </cofactor>
</comment>
<dbReference type="AlphaFoldDB" id="A0A835V1U0"/>
<dbReference type="CDD" id="cd11072">
    <property type="entry name" value="CYP71-like"/>
    <property type="match status" value="1"/>
</dbReference>
<dbReference type="PANTHER" id="PTHR47955:SF19">
    <property type="entry name" value="CYTOCHROME P450 71A9-LIKE ISOFORM X1"/>
    <property type="match status" value="1"/>
</dbReference>
<dbReference type="Pfam" id="PF00067">
    <property type="entry name" value="p450"/>
    <property type="match status" value="1"/>
</dbReference>
<gene>
    <name evidence="11" type="ORF">HPP92_008273</name>
</gene>
<dbReference type="GO" id="GO:0004497">
    <property type="term" value="F:monooxygenase activity"/>
    <property type="evidence" value="ECO:0007669"/>
    <property type="project" value="UniProtKB-KW"/>
</dbReference>
<keyword evidence="7 9" id="KW-0503">Monooxygenase</keyword>
<evidence type="ECO:0000256" key="6">
    <source>
        <dbReference type="ARBA" id="ARBA00023004"/>
    </source>
</evidence>
<dbReference type="PANTHER" id="PTHR47955">
    <property type="entry name" value="CYTOCHROME P450 FAMILY 71 PROTEIN"/>
    <property type="match status" value="1"/>
</dbReference>
<evidence type="ECO:0000313" key="11">
    <source>
        <dbReference type="EMBL" id="KAG0484194.1"/>
    </source>
</evidence>
<sequence>MLEGELIGHLMVIKGSDGKQCSRKRQRWVTVGRIQNEKLRGTYGLCQRWPNKETMALWSQFKDELCGKEPSSRSARVSAPPRLTILPSVGEFLSAKLTPGKKAEPREPPNRSSPVESPSSSMSSHGDAFSSDASMSFGILLVLLYFSFSGRSKRRAIPSPSGFPLIGNLHQLSLTPHRSLCELSKKHGPLMLLHLGRIRTVVVSSAELAHEFMRIHDLCFASRPRVKASKFLLYDGKDLAFAPYGEYWRQLKKLSITQLLSSKMVQSFARLREREVAQLVQSISSIASDGGVFSLSEVFNWFTNALVCKAVLNSSISDEKKKLLAEMIHVNTVYFVKVFAEDYFPSLRWLDVLLGLEEKLNRHHKKWDAVLDAMIEEHISSSEERGSKGISFLDVLLDVQKNDFSSEIHLTKEHIKAILLVMIAAGTDTSFAVLDWTMVELVRNPNLMRKAQEEIREIAQGEATVREEHLSKMHYLKAVIKESLRLHPPLPLLLPRESTQDCQIKGYVIPKKTRVLINAWAIGRDPESWESPEEFKPERFLDCPTDYNGNNFKYLPFGAGRRICPGIQFAISSIELTLANLLCFFDWKLPDGFKIEDMDMTECGGISCYRKQSLQLMPCFRA</sequence>
<evidence type="ECO:0000313" key="12">
    <source>
        <dbReference type="Proteomes" id="UP000636800"/>
    </source>
</evidence>
<dbReference type="InterPro" id="IPR001128">
    <property type="entry name" value="Cyt_P450"/>
</dbReference>
<dbReference type="FunFam" id="1.10.630.10:FF:000011">
    <property type="entry name" value="Cytochrome P450 83B1"/>
    <property type="match status" value="1"/>
</dbReference>
<accession>A0A835V1U0</accession>
<comment type="similarity">
    <text evidence="2 9">Belongs to the cytochrome P450 family.</text>
</comment>
<evidence type="ECO:0000256" key="3">
    <source>
        <dbReference type="ARBA" id="ARBA00022617"/>
    </source>
</evidence>
<evidence type="ECO:0000256" key="9">
    <source>
        <dbReference type="RuleBase" id="RU000461"/>
    </source>
</evidence>
<evidence type="ECO:0000256" key="4">
    <source>
        <dbReference type="ARBA" id="ARBA00022723"/>
    </source>
</evidence>
<keyword evidence="5 9" id="KW-0560">Oxidoreductase</keyword>
<dbReference type="InterPro" id="IPR017972">
    <property type="entry name" value="Cyt_P450_CS"/>
</dbReference>
<protein>
    <recommendedName>
        <fullName evidence="13">Cytochrome P450</fullName>
    </recommendedName>
</protein>
<dbReference type="GO" id="GO:0020037">
    <property type="term" value="F:heme binding"/>
    <property type="evidence" value="ECO:0007669"/>
    <property type="project" value="InterPro"/>
</dbReference>
<keyword evidence="3 8" id="KW-0349">Heme</keyword>
<feature type="region of interest" description="Disordered" evidence="10">
    <location>
        <begin position="97"/>
        <end position="127"/>
    </location>
</feature>
<dbReference type="Gene3D" id="1.10.630.10">
    <property type="entry name" value="Cytochrome P450"/>
    <property type="match status" value="1"/>
</dbReference>
<dbReference type="GO" id="GO:0005506">
    <property type="term" value="F:iron ion binding"/>
    <property type="evidence" value="ECO:0007669"/>
    <property type="project" value="InterPro"/>
</dbReference>
<feature type="compositionally biased region" description="Low complexity" evidence="10">
    <location>
        <begin position="110"/>
        <end position="124"/>
    </location>
</feature>
<keyword evidence="6 8" id="KW-0408">Iron</keyword>
<name>A0A835V1U0_VANPL</name>
<evidence type="ECO:0000256" key="5">
    <source>
        <dbReference type="ARBA" id="ARBA00023002"/>
    </source>
</evidence>
<evidence type="ECO:0000256" key="2">
    <source>
        <dbReference type="ARBA" id="ARBA00010617"/>
    </source>
</evidence>
<feature type="binding site" description="axial binding residue" evidence="8">
    <location>
        <position position="564"/>
    </location>
    <ligand>
        <name>heme</name>
        <dbReference type="ChEBI" id="CHEBI:30413"/>
    </ligand>
    <ligandPart>
        <name>Fe</name>
        <dbReference type="ChEBI" id="CHEBI:18248"/>
    </ligandPart>
</feature>
<dbReference type="EMBL" id="JADCNL010000004">
    <property type="protein sequence ID" value="KAG0484194.1"/>
    <property type="molecule type" value="Genomic_DNA"/>
</dbReference>
<dbReference type="Proteomes" id="UP000636800">
    <property type="component" value="Unassembled WGS sequence"/>
</dbReference>
<evidence type="ECO:0000256" key="10">
    <source>
        <dbReference type="SAM" id="MobiDB-lite"/>
    </source>
</evidence>
<reference evidence="11 12" key="1">
    <citation type="journal article" date="2020" name="Nat. Food">
        <title>A phased Vanilla planifolia genome enables genetic improvement of flavour and production.</title>
        <authorList>
            <person name="Hasing T."/>
            <person name="Tang H."/>
            <person name="Brym M."/>
            <person name="Khazi F."/>
            <person name="Huang T."/>
            <person name="Chambers A.H."/>
        </authorList>
    </citation>
    <scope>NUCLEOTIDE SEQUENCE [LARGE SCALE GENOMIC DNA]</scope>
    <source>
        <tissue evidence="11">Leaf</tissue>
    </source>
</reference>
<evidence type="ECO:0000256" key="1">
    <source>
        <dbReference type="ARBA" id="ARBA00001971"/>
    </source>
</evidence>
<dbReference type="SUPFAM" id="SSF48264">
    <property type="entry name" value="Cytochrome P450"/>
    <property type="match status" value="1"/>
</dbReference>